<evidence type="ECO:0000256" key="1">
    <source>
        <dbReference type="ARBA" id="ARBA00022801"/>
    </source>
</evidence>
<sequence length="216" mass="23745">MSSDPPKPYLDPVNQAFIDSLANLPPFEFLSVEEFRAAFEQLQAHDPLPGVTRTSFTVPFENGIKTFVFKPTGATGALPVIFYIHGGGWIAGSCVTPPFHIQMYKKGWIDADTLRSVNSFDTICRDLALRTGCAVVFPEYTLAPEARYTTKQEECYAVVKWVRSNGHRKSLSRDAFAVAADTAGAQLSTAVTILPSIRTPPIPLRLHVLLNSLTDT</sequence>
<evidence type="ECO:0000313" key="3">
    <source>
        <dbReference type="EMBL" id="KAF2841611.1"/>
    </source>
</evidence>
<keyword evidence="1" id="KW-0378">Hydrolase</keyword>
<dbReference type="Gene3D" id="3.40.50.1820">
    <property type="entry name" value="alpha/beta hydrolase"/>
    <property type="match status" value="1"/>
</dbReference>
<evidence type="ECO:0000259" key="2">
    <source>
        <dbReference type="Pfam" id="PF07859"/>
    </source>
</evidence>
<protein>
    <submittedName>
        <fullName evidence="3">Alpha/beta-hydrolase</fullName>
    </submittedName>
</protein>
<gene>
    <name evidence="3" type="ORF">M501DRAFT_1055736</name>
</gene>
<dbReference type="AlphaFoldDB" id="A0A9P4SEY7"/>
<proteinExistence type="predicted"/>
<name>A0A9P4SEY7_9PEZI</name>
<evidence type="ECO:0000313" key="4">
    <source>
        <dbReference type="Proteomes" id="UP000799429"/>
    </source>
</evidence>
<dbReference type="PANTHER" id="PTHR48081">
    <property type="entry name" value="AB HYDROLASE SUPERFAMILY PROTEIN C4A8.06C"/>
    <property type="match status" value="1"/>
</dbReference>
<dbReference type="Proteomes" id="UP000799429">
    <property type="component" value="Unassembled WGS sequence"/>
</dbReference>
<dbReference type="Pfam" id="PF07859">
    <property type="entry name" value="Abhydrolase_3"/>
    <property type="match status" value="1"/>
</dbReference>
<feature type="domain" description="Alpha/beta hydrolase fold-3" evidence="2">
    <location>
        <begin position="114"/>
        <end position="211"/>
    </location>
</feature>
<organism evidence="3 4">
    <name type="scientific">Patellaria atrata CBS 101060</name>
    <dbReference type="NCBI Taxonomy" id="1346257"/>
    <lineage>
        <taxon>Eukaryota</taxon>
        <taxon>Fungi</taxon>
        <taxon>Dikarya</taxon>
        <taxon>Ascomycota</taxon>
        <taxon>Pezizomycotina</taxon>
        <taxon>Dothideomycetes</taxon>
        <taxon>Dothideomycetes incertae sedis</taxon>
        <taxon>Patellariales</taxon>
        <taxon>Patellariaceae</taxon>
        <taxon>Patellaria</taxon>
    </lineage>
</organism>
<dbReference type="SUPFAM" id="SSF53474">
    <property type="entry name" value="alpha/beta-Hydrolases"/>
    <property type="match status" value="1"/>
</dbReference>
<comment type="caution">
    <text evidence="3">The sequence shown here is derived from an EMBL/GenBank/DDBJ whole genome shotgun (WGS) entry which is preliminary data.</text>
</comment>
<dbReference type="InterPro" id="IPR050300">
    <property type="entry name" value="GDXG_lipolytic_enzyme"/>
</dbReference>
<dbReference type="InterPro" id="IPR013094">
    <property type="entry name" value="AB_hydrolase_3"/>
</dbReference>
<dbReference type="InterPro" id="IPR029058">
    <property type="entry name" value="AB_hydrolase_fold"/>
</dbReference>
<dbReference type="OrthoDB" id="433474at2759"/>
<keyword evidence="4" id="KW-1185">Reference proteome</keyword>
<accession>A0A9P4SEY7</accession>
<reference evidence="3" key="1">
    <citation type="journal article" date="2020" name="Stud. Mycol.">
        <title>101 Dothideomycetes genomes: a test case for predicting lifestyles and emergence of pathogens.</title>
        <authorList>
            <person name="Haridas S."/>
            <person name="Albert R."/>
            <person name="Binder M."/>
            <person name="Bloem J."/>
            <person name="Labutti K."/>
            <person name="Salamov A."/>
            <person name="Andreopoulos B."/>
            <person name="Baker S."/>
            <person name="Barry K."/>
            <person name="Bills G."/>
            <person name="Bluhm B."/>
            <person name="Cannon C."/>
            <person name="Castanera R."/>
            <person name="Culley D."/>
            <person name="Daum C."/>
            <person name="Ezra D."/>
            <person name="Gonzalez J."/>
            <person name="Henrissat B."/>
            <person name="Kuo A."/>
            <person name="Liang C."/>
            <person name="Lipzen A."/>
            <person name="Lutzoni F."/>
            <person name="Magnuson J."/>
            <person name="Mondo S."/>
            <person name="Nolan M."/>
            <person name="Ohm R."/>
            <person name="Pangilinan J."/>
            <person name="Park H.-J."/>
            <person name="Ramirez L."/>
            <person name="Alfaro M."/>
            <person name="Sun H."/>
            <person name="Tritt A."/>
            <person name="Yoshinaga Y."/>
            <person name="Zwiers L.-H."/>
            <person name="Turgeon B."/>
            <person name="Goodwin S."/>
            <person name="Spatafora J."/>
            <person name="Crous P."/>
            <person name="Grigoriev I."/>
        </authorList>
    </citation>
    <scope>NUCLEOTIDE SEQUENCE</scope>
    <source>
        <strain evidence="3">CBS 101060</strain>
    </source>
</reference>
<dbReference type="PANTHER" id="PTHR48081:SF8">
    <property type="entry name" value="ALPHA_BETA HYDROLASE FOLD-3 DOMAIN-CONTAINING PROTEIN-RELATED"/>
    <property type="match status" value="1"/>
</dbReference>
<dbReference type="GO" id="GO:0016787">
    <property type="term" value="F:hydrolase activity"/>
    <property type="evidence" value="ECO:0007669"/>
    <property type="project" value="UniProtKB-KW"/>
</dbReference>
<dbReference type="EMBL" id="MU006091">
    <property type="protein sequence ID" value="KAF2841611.1"/>
    <property type="molecule type" value="Genomic_DNA"/>
</dbReference>